<dbReference type="STRING" id="1765655.AMR74_08500"/>
<comment type="caution">
    <text evidence="4">The sequence shown here is derived from an EMBL/GenBank/DDBJ whole genome shotgun (WGS) entry which is preliminary data.</text>
</comment>
<dbReference type="InterPro" id="IPR016039">
    <property type="entry name" value="Thiolase-like"/>
</dbReference>
<dbReference type="RefSeq" id="WP_053771643.1">
    <property type="nucleotide sequence ID" value="NZ_LIST01000003.1"/>
</dbReference>
<dbReference type="EMBL" id="LIST01000003">
    <property type="protein sequence ID" value="KOX96471.1"/>
    <property type="molecule type" value="Genomic_DNA"/>
</dbReference>
<keyword evidence="5" id="KW-1185">Reference proteome</keyword>
<dbReference type="Pfam" id="PF22691">
    <property type="entry name" value="Thiolase_C_1"/>
    <property type="match status" value="1"/>
</dbReference>
<dbReference type="GO" id="GO:0016747">
    <property type="term" value="F:acyltransferase activity, transferring groups other than amino-acyl groups"/>
    <property type="evidence" value="ECO:0007669"/>
    <property type="project" value="InterPro"/>
</dbReference>
<dbReference type="Gene3D" id="3.40.47.10">
    <property type="match status" value="1"/>
</dbReference>
<name>A0A0M9AS92_9EURY</name>
<dbReference type="Pfam" id="PF00108">
    <property type="entry name" value="Thiolase_N"/>
    <property type="match status" value="1"/>
</dbReference>
<dbReference type="PIRSF" id="PIRSF000429">
    <property type="entry name" value="Ac-CoA_Ac_transf"/>
    <property type="match status" value="1"/>
</dbReference>
<proteinExistence type="predicted"/>
<dbReference type="OrthoDB" id="167534at2157"/>
<reference evidence="4 5" key="1">
    <citation type="submission" date="2015-08" db="EMBL/GenBank/DDBJ databases">
        <title>Genomes of Isolates from Cabo Rojo, PR.</title>
        <authorList>
            <person name="Sanchez-Nieves R.L."/>
            <person name="Montalvo-Rodriguez R."/>
        </authorList>
    </citation>
    <scope>NUCLEOTIDE SEQUENCE [LARGE SCALE GENOMIC DNA]</scope>
    <source>
        <strain evidence="4 5">5</strain>
    </source>
</reference>
<dbReference type="InterPro" id="IPR002155">
    <property type="entry name" value="Thiolase"/>
</dbReference>
<feature type="domain" description="Thiolase N-terminal" evidence="2">
    <location>
        <begin position="4"/>
        <end position="222"/>
    </location>
</feature>
<organism evidence="4 5">
    <name type="scientific">Halorubrum tropicale</name>
    <dbReference type="NCBI Taxonomy" id="1765655"/>
    <lineage>
        <taxon>Archaea</taxon>
        <taxon>Methanobacteriati</taxon>
        <taxon>Methanobacteriota</taxon>
        <taxon>Stenosarchaea group</taxon>
        <taxon>Halobacteria</taxon>
        <taxon>Halobacteriales</taxon>
        <taxon>Haloferacaceae</taxon>
        <taxon>Halorubrum</taxon>
    </lineage>
</organism>
<feature type="domain" description="Thiolase C-terminal" evidence="3">
    <location>
        <begin position="240"/>
        <end position="383"/>
    </location>
</feature>
<evidence type="ECO:0000259" key="2">
    <source>
        <dbReference type="Pfam" id="PF00108"/>
    </source>
</evidence>
<accession>A0A0M9AS92</accession>
<dbReference type="PATRIC" id="fig|1705389.3.peg.2463"/>
<dbReference type="CDD" id="cd00829">
    <property type="entry name" value="SCP-x_thiolase"/>
    <property type="match status" value="1"/>
</dbReference>
<evidence type="ECO:0000256" key="1">
    <source>
        <dbReference type="ARBA" id="ARBA00023229"/>
    </source>
</evidence>
<dbReference type="InterPro" id="IPR020616">
    <property type="entry name" value="Thiolase_N"/>
</dbReference>
<keyword evidence="1" id="KW-0414">Isoprene biosynthesis</keyword>
<evidence type="ECO:0000313" key="4">
    <source>
        <dbReference type="EMBL" id="KOX96471.1"/>
    </source>
</evidence>
<dbReference type="Proteomes" id="UP000037747">
    <property type="component" value="Unassembled WGS sequence"/>
</dbReference>
<dbReference type="GO" id="GO:0008299">
    <property type="term" value="P:isoprenoid biosynthetic process"/>
    <property type="evidence" value="ECO:0007669"/>
    <property type="project" value="UniProtKB-KW"/>
</dbReference>
<gene>
    <name evidence="4" type="ORF">AMR74_08500</name>
</gene>
<dbReference type="AlphaFoldDB" id="A0A0M9AS92"/>
<evidence type="ECO:0000313" key="5">
    <source>
        <dbReference type="Proteomes" id="UP000037747"/>
    </source>
</evidence>
<sequence>MERVAIVGASMTPFGQRDAWVRELLAEAGAAALDDAGVDGDDLDHLYVSNMASGEFEGQTGVPNALAHDLAAQPAYTARIDQTSSSGGAGVYAAWQSVASGASDLTMLVGGEKMTHRTTAEATDVIASLTHPVEYKHGVTLPSFAGLTARLYLDEYDAPRESLGKVAVKNHRNGVDNPHAQFRKEVDLDTVLDSPVVADPLRLYDFCPITDGSAALVFCPESVAEEYAPDGSYAVISGIGGATDTHVVHERADPTTMGGVADSSDIAYEMAGIGPDDVDVAELHDMFTILEFLQSEDLGFFEKGEGWKAVEEGVTDRDGDLPINTSGGLKSKGHPLGASGVAQVYEIFKQVTGDAGPRQVEADTGLACNVGGFGNCVTTTILEGSQ</sequence>
<dbReference type="SUPFAM" id="SSF53901">
    <property type="entry name" value="Thiolase-like"/>
    <property type="match status" value="2"/>
</dbReference>
<evidence type="ECO:0000259" key="3">
    <source>
        <dbReference type="Pfam" id="PF22691"/>
    </source>
</evidence>
<dbReference type="PANTHER" id="PTHR42870:SF1">
    <property type="entry name" value="NON-SPECIFIC LIPID-TRANSFER PROTEIN-LIKE 2"/>
    <property type="match status" value="1"/>
</dbReference>
<dbReference type="InterPro" id="IPR055140">
    <property type="entry name" value="Thiolase_C_2"/>
</dbReference>
<dbReference type="PANTHER" id="PTHR42870">
    <property type="entry name" value="ACETYL-COA C-ACETYLTRANSFERASE"/>
    <property type="match status" value="1"/>
</dbReference>
<protein>
    <submittedName>
        <fullName evidence="4">3-ketoacyl-CoA thiolase</fullName>
    </submittedName>
</protein>